<feature type="transmembrane region" description="Helical" evidence="1">
    <location>
        <begin position="20"/>
        <end position="41"/>
    </location>
</feature>
<sequence>MSLFGWGIINRHKLPVVVSWILLSSFTVFTTMNFVLFYRVIIAERRILQFNHYKLSINGVMK</sequence>
<evidence type="ECO:0000256" key="1">
    <source>
        <dbReference type="SAM" id="Phobius"/>
    </source>
</evidence>
<organism evidence="2 3">
    <name type="scientific">Schistosoma margrebowiei</name>
    <dbReference type="NCBI Taxonomy" id="48269"/>
    <lineage>
        <taxon>Eukaryota</taxon>
        <taxon>Metazoa</taxon>
        <taxon>Spiralia</taxon>
        <taxon>Lophotrochozoa</taxon>
        <taxon>Platyhelminthes</taxon>
        <taxon>Trematoda</taxon>
        <taxon>Digenea</taxon>
        <taxon>Strigeidida</taxon>
        <taxon>Schistosomatoidea</taxon>
        <taxon>Schistosomatidae</taxon>
        <taxon>Schistosoma</taxon>
    </lineage>
</organism>
<keyword evidence="1" id="KW-0812">Transmembrane</keyword>
<accession>A0A3P8DPM5</accession>
<evidence type="ECO:0000313" key="2">
    <source>
        <dbReference type="EMBL" id="VDP45170.1"/>
    </source>
</evidence>
<evidence type="ECO:0000313" key="3">
    <source>
        <dbReference type="Proteomes" id="UP000277204"/>
    </source>
</evidence>
<reference evidence="2 3" key="1">
    <citation type="submission" date="2018-11" db="EMBL/GenBank/DDBJ databases">
        <authorList>
            <consortium name="Pathogen Informatics"/>
        </authorList>
    </citation>
    <scope>NUCLEOTIDE SEQUENCE [LARGE SCALE GENOMIC DNA]</scope>
    <source>
        <strain evidence="2 3">Zambia</strain>
    </source>
</reference>
<dbReference type="AlphaFoldDB" id="A0A3P8DPM5"/>
<keyword evidence="1" id="KW-0472">Membrane</keyword>
<gene>
    <name evidence="2" type="ORF">SMRZ_LOCUS22922</name>
</gene>
<dbReference type="Proteomes" id="UP000277204">
    <property type="component" value="Unassembled WGS sequence"/>
</dbReference>
<keyword evidence="1" id="KW-1133">Transmembrane helix</keyword>
<dbReference type="EMBL" id="UZAI01019416">
    <property type="protein sequence ID" value="VDP45170.1"/>
    <property type="molecule type" value="Genomic_DNA"/>
</dbReference>
<protein>
    <submittedName>
        <fullName evidence="2">Uncharacterized protein</fullName>
    </submittedName>
</protein>
<keyword evidence="3" id="KW-1185">Reference proteome</keyword>
<name>A0A3P8DPM5_9TREM</name>
<proteinExistence type="predicted"/>